<proteinExistence type="predicted"/>
<evidence type="ECO:0000313" key="2">
    <source>
        <dbReference type="Proteomes" id="UP000198844"/>
    </source>
</evidence>
<organism evidence="1 2">
    <name type="scientific">Paraburkholderia aspalathi</name>
    <dbReference type="NCBI Taxonomy" id="1324617"/>
    <lineage>
        <taxon>Bacteria</taxon>
        <taxon>Pseudomonadati</taxon>
        <taxon>Pseudomonadota</taxon>
        <taxon>Betaproteobacteria</taxon>
        <taxon>Burkholderiales</taxon>
        <taxon>Burkholderiaceae</taxon>
        <taxon>Paraburkholderia</taxon>
    </lineage>
</organism>
<accession>A0A1I7EJ28</accession>
<dbReference type="EMBL" id="FPBH01000024">
    <property type="protein sequence ID" value="SFU23943.1"/>
    <property type="molecule type" value="Genomic_DNA"/>
</dbReference>
<reference evidence="1 2" key="1">
    <citation type="submission" date="2016-10" db="EMBL/GenBank/DDBJ databases">
        <authorList>
            <person name="de Groot N.N."/>
        </authorList>
    </citation>
    <scope>NUCLEOTIDE SEQUENCE [LARGE SCALE GENOMIC DNA]</scope>
    <source>
        <strain evidence="1 2">LMG 27731</strain>
    </source>
</reference>
<sequence length="215" mass="22366">MFVAAHSNALHSCNSPGSERFGRRFSQHPRAYCTDDAPLAAASGVVLTASSLDAAAGLLAGAASLARLAASLVPGVPLNPAELLITPLLPELMASLLVSSTFLQPVAAMANPDIDRISRIFFTFSLIATSVKRGARMPLPVRSARIVSGRCSAHESHSHANRAASAAPVNIVASQHSARKVQCALRSPTAERFMLSSTSITMTGVAVEPLSTALQ</sequence>
<name>A0A1I7EJ28_9BURK</name>
<dbReference type="Proteomes" id="UP000198844">
    <property type="component" value="Unassembled WGS sequence"/>
</dbReference>
<protein>
    <submittedName>
        <fullName evidence="1">Uncharacterized protein</fullName>
    </submittedName>
</protein>
<evidence type="ECO:0000313" key="1">
    <source>
        <dbReference type="EMBL" id="SFU23943.1"/>
    </source>
</evidence>
<gene>
    <name evidence="1" type="ORF">SAMN05192563_102413</name>
</gene>
<dbReference type="AlphaFoldDB" id="A0A1I7EJ28"/>